<sequence>MAPLPGAPVSRSATSEEAQTFSPAGRDSDDSLTTPRAGPADPSQRTLENLSRPSVPAVKGPEGSKSRELGGGKGFNTQIFGRKTSLRRQQQQKGGAEVFSPDLESPGGGLFPRPVSQKSVSFRSDTSEPKAERNGSYSFVSGQRRQSPVGMAGNNDEVDVASSSADETTAMMRKSKRQGAGYGAAGGGAEGEGTNAEDISNQGTAGKQQPVTATGVGRKRKKKTRTQQREEQDSEEEKEHQSWWKTLVEKYGSVELENKGSVARDHLALERTFLAWLRTSLSFASIGIAVTQLFRLNSSLSDPQKGGRRRSFDGYFASSSTSPADSLSQDQYLDTRDVSLADKHHLRHVGKPLGATFLAVSILILLLGFHRYFESQHYVIRGKFPASRGTIIIVSIVATALIVASLVVVLAVAPSAFETNGIDLPDDIIQPDDPIHQSGLPLGPAGSSSSVELYWEDAIIDEYRYEYRHVEEVVTVGESTFYDLCVGRTELAQLREERDHLVADIDELREVRDRALAGISELRAQRGYLRNAQRVTQAGPMVLPVRIDEAAESETVANRNPEQPIFASGSATLRQGLRDSNEGRVRNDIHRHLVGDSASYEGVLNYDELQSPRMFEYRIEEARSTQSDDHEAVRAMVAAELFAELQRQVQTLQRQQTEDDAPYTIPESEHALGGGEAQPFPTRQQLPHAHPPPPHLDRPPVATFPVRDAMQPRSQYDRRGAVSGVVRLNRGHADQTGGSADEVHLHERRTEDLLSLTLGLTREQRHDIWEILSSGNFGLTSEERHNLWECMANESLPHRLPVTPPPSGSHARTRRWDQLDGTDAQPRVQRYTRDEAELIRHQAGRGTADLGRPDGPEAGAGLPMLWTDPLVDQWREMKHRTYNVLRTVKYLLKFPDTPH</sequence>
<comment type="caution">
    <text evidence="1">The sequence shown here is derived from an EMBL/GenBank/DDBJ whole genome shotgun (WGS) entry which is preliminary data.</text>
</comment>
<dbReference type="Proteomes" id="UP001281147">
    <property type="component" value="Unassembled WGS sequence"/>
</dbReference>
<evidence type="ECO:0000313" key="1">
    <source>
        <dbReference type="EMBL" id="KAK3722454.1"/>
    </source>
</evidence>
<accession>A0ACC3NT84</accession>
<evidence type="ECO:0000313" key="2">
    <source>
        <dbReference type="Proteomes" id="UP001281147"/>
    </source>
</evidence>
<gene>
    <name evidence="1" type="ORF">LTR37_002446</name>
</gene>
<reference evidence="1" key="1">
    <citation type="submission" date="2023-07" db="EMBL/GenBank/DDBJ databases">
        <title>Black Yeasts Isolated from many extreme environments.</title>
        <authorList>
            <person name="Coleine C."/>
            <person name="Stajich J.E."/>
            <person name="Selbmann L."/>
        </authorList>
    </citation>
    <scope>NUCLEOTIDE SEQUENCE</scope>
    <source>
        <strain evidence="1">CCFEE 5714</strain>
    </source>
</reference>
<proteinExistence type="predicted"/>
<protein>
    <submittedName>
        <fullName evidence="1">Uncharacterized protein</fullName>
    </submittedName>
</protein>
<dbReference type="EMBL" id="JAUTXU010000013">
    <property type="protein sequence ID" value="KAK3722454.1"/>
    <property type="molecule type" value="Genomic_DNA"/>
</dbReference>
<keyword evidence="2" id="KW-1185">Reference proteome</keyword>
<name>A0ACC3NT84_9PEZI</name>
<organism evidence="1 2">
    <name type="scientific">Vermiconidia calcicola</name>
    <dbReference type="NCBI Taxonomy" id="1690605"/>
    <lineage>
        <taxon>Eukaryota</taxon>
        <taxon>Fungi</taxon>
        <taxon>Dikarya</taxon>
        <taxon>Ascomycota</taxon>
        <taxon>Pezizomycotina</taxon>
        <taxon>Dothideomycetes</taxon>
        <taxon>Dothideomycetidae</taxon>
        <taxon>Mycosphaerellales</taxon>
        <taxon>Extremaceae</taxon>
        <taxon>Vermiconidia</taxon>
    </lineage>
</organism>